<feature type="chain" id="PRO_5025607923" evidence="6">
    <location>
        <begin position="39"/>
        <end position="120"/>
    </location>
</feature>
<evidence type="ECO:0000256" key="2">
    <source>
        <dbReference type="ARBA" id="ARBA00022525"/>
    </source>
</evidence>
<evidence type="ECO:0000256" key="5">
    <source>
        <dbReference type="ARBA" id="ARBA00034321"/>
    </source>
</evidence>
<organism evidence="7">
    <name type="scientific">Ixodes ricinus</name>
    <name type="common">Common tick</name>
    <name type="synonym">Acarus ricinus</name>
    <dbReference type="NCBI Taxonomy" id="34613"/>
    <lineage>
        <taxon>Eukaryota</taxon>
        <taxon>Metazoa</taxon>
        <taxon>Ecdysozoa</taxon>
        <taxon>Arthropoda</taxon>
        <taxon>Chelicerata</taxon>
        <taxon>Arachnida</taxon>
        <taxon>Acari</taxon>
        <taxon>Parasitiformes</taxon>
        <taxon>Ixodida</taxon>
        <taxon>Ixodoidea</taxon>
        <taxon>Ixodidae</taxon>
        <taxon>Ixodinae</taxon>
        <taxon>Ixodes</taxon>
    </lineage>
</organism>
<keyword evidence="4" id="KW-0325">Glycoprotein</keyword>
<proteinExistence type="inferred from homology"/>
<keyword evidence="3 6" id="KW-0732">Signal</keyword>
<evidence type="ECO:0000256" key="3">
    <source>
        <dbReference type="ARBA" id="ARBA00022729"/>
    </source>
</evidence>
<name>A0A6B0UMS7_IXORI</name>
<evidence type="ECO:0000313" key="7">
    <source>
        <dbReference type="EMBL" id="MXU91110.1"/>
    </source>
</evidence>
<evidence type="ECO:0000256" key="1">
    <source>
        <dbReference type="ARBA" id="ARBA00004613"/>
    </source>
</evidence>
<sequence length="120" mass="13097">MADCKMLRTGRSFSMAGNKRMIAALLVLFLHSLQITSADDPIIKGNFDNLAPKCEEQVKNIIKGIPDATEATLQLRDCEIHVVRQTSAGKMQLWYMLPDGFPCAFGSICDGGKCKCSGCP</sequence>
<protein>
    <submittedName>
        <fullName evidence="7">Putative conserved secreted protein</fullName>
    </submittedName>
</protein>
<dbReference type="GO" id="GO:0005576">
    <property type="term" value="C:extracellular region"/>
    <property type="evidence" value="ECO:0007669"/>
    <property type="project" value="UniProtKB-SubCell"/>
</dbReference>
<reference evidence="7" key="1">
    <citation type="submission" date="2019-12" db="EMBL/GenBank/DDBJ databases">
        <title>An insight into the sialome of adult female Ixodes ricinus ticks feeding for 6 days.</title>
        <authorList>
            <person name="Perner J."/>
            <person name="Ribeiro J.M.C."/>
        </authorList>
    </citation>
    <scope>NUCLEOTIDE SEQUENCE</scope>
    <source>
        <strain evidence="7">Semi-engorged</strain>
        <tissue evidence="7">Salivary glands</tissue>
    </source>
</reference>
<dbReference type="AlphaFoldDB" id="A0A6B0UMS7"/>
<dbReference type="EMBL" id="GIFC01009027">
    <property type="protein sequence ID" value="MXU91110.1"/>
    <property type="molecule type" value="Transcribed_RNA"/>
</dbReference>
<comment type="similarity">
    <text evidence="5">Belongs to the salp15 family.</text>
</comment>
<comment type="subcellular location">
    <subcellularLocation>
        <location evidence="1">Secreted</location>
    </subcellularLocation>
</comment>
<keyword evidence="2" id="KW-0964">Secreted</keyword>
<feature type="signal peptide" evidence="6">
    <location>
        <begin position="1"/>
        <end position="38"/>
    </location>
</feature>
<evidence type="ECO:0000256" key="6">
    <source>
        <dbReference type="SAM" id="SignalP"/>
    </source>
</evidence>
<accession>A0A6B0UMS7</accession>
<dbReference type="Pfam" id="PF12115">
    <property type="entry name" value="Salp15"/>
    <property type="match status" value="1"/>
</dbReference>
<evidence type="ECO:0000256" key="4">
    <source>
        <dbReference type="ARBA" id="ARBA00023180"/>
    </source>
</evidence>
<dbReference type="InterPro" id="IPR021971">
    <property type="entry name" value="Salp15"/>
</dbReference>